<dbReference type="Proteomes" id="UP000094094">
    <property type="component" value="Chromosome"/>
</dbReference>
<protein>
    <recommendedName>
        <fullName evidence="2">Thioesterase domain-containing protein</fullName>
    </recommendedName>
</protein>
<dbReference type="Gene3D" id="3.40.50.1820">
    <property type="entry name" value="alpha/beta hydrolase"/>
    <property type="match status" value="1"/>
</dbReference>
<dbReference type="PANTHER" id="PTHR11487:SF0">
    <property type="entry name" value="S-ACYL FATTY ACID SYNTHASE THIOESTERASE, MEDIUM CHAIN"/>
    <property type="match status" value="1"/>
</dbReference>
<dbReference type="RefSeq" id="WP_069569783.1">
    <property type="nucleotide sequence ID" value="NZ_CP017157.1"/>
</dbReference>
<dbReference type="InterPro" id="IPR001031">
    <property type="entry name" value="Thioesterase"/>
</dbReference>
<feature type="domain" description="Thioesterase" evidence="2">
    <location>
        <begin position="4"/>
        <end position="226"/>
    </location>
</feature>
<dbReference type="OrthoDB" id="8480037at2"/>
<dbReference type="InterPro" id="IPR012223">
    <property type="entry name" value="TEII"/>
</dbReference>
<dbReference type="AlphaFoldDB" id="A0A1D7VLK7"/>
<gene>
    <name evidence="3" type="ORF">SL103_16465</name>
</gene>
<dbReference type="KEGG" id="slc:SL103_16465"/>
<keyword evidence="4" id="KW-1185">Reference proteome</keyword>
<evidence type="ECO:0000259" key="2">
    <source>
        <dbReference type="Pfam" id="PF00975"/>
    </source>
</evidence>
<dbReference type="InterPro" id="IPR029058">
    <property type="entry name" value="AB_hydrolase_fold"/>
</dbReference>
<evidence type="ECO:0000313" key="3">
    <source>
        <dbReference type="EMBL" id="AOP47639.1"/>
    </source>
</evidence>
<dbReference type="PANTHER" id="PTHR11487">
    <property type="entry name" value="THIOESTERASE"/>
    <property type="match status" value="1"/>
</dbReference>
<dbReference type="EMBL" id="CP017157">
    <property type="protein sequence ID" value="AOP47639.1"/>
    <property type="molecule type" value="Genomic_DNA"/>
</dbReference>
<sequence length="228" mass="24366">MTTTLFCLPYAGAGAGVYRPWFRRESEVLRAVPVQVPGREEEFNAPFYRTMAEAAAGTAGRISAAAGKEPFVVFGHSFGAILAYEAVRHLVATGGPLPVRLVVSGSTSPRHRQAEPLDADDEVAAAQAAAIAGREIEVFADPTARALLLPAMRADVGLLADYAPTAHTPLPVPLTALRGDADHLAPAAEWRDWSAFTSGPFSAVEFPGGHMYLTDRWAEVWRTVEALV</sequence>
<name>A0A1D7VLK7_9ACTN</name>
<evidence type="ECO:0000313" key="4">
    <source>
        <dbReference type="Proteomes" id="UP000094094"/>
    </source>
</evidence>
<comment type="similarity">
    <text evidence="1">Belongs to the thioesterase family.</text>
</comment>
<organism evidence="3 4">
    <name type="scientific">Streptomyces lydicus</name>
    <dbReference type="NCBI Taxonomy" id="47763"/>
    <lineage>
        <taxon>Bacteria</taxon>
        <taxon>Bacillati</taxon>
        <taxon>Actinomycetota</taxon>
        <taxon>Actinomycetes</taxon>
        <taxon>Kitasatosporales</taxon>
        <taxon>Streptomycetaceae</taxon>
        <taxon>Streptomyces</taxon>
    </lineage>
</organism>
<reference evidence="3 4" key="1">
    <citation type="submission" date="2016-09" db="EMBL/GenBank/DDBJ databases">
        <title>Complete genome sequencing of Streptomyces lydicus 103 and metabolic pathways analysis of antibiotic biosynthesis.</title>
        <authorList>
            <person name="Jia N."/>
            <person name="Ding M.-Z."/>
            <person name="Gao F."/>
            <person name="Yuan Y.-J."/>
        </authorList>
    </citation>
    <scope>NUCLEOTIDE SEQUENCE [LARGE SCALE GENOMIC DNA]</scope>
    <source>
        <strain evidence="3 4">103</strain>
    </source>
</reference>
<dbReference type="GO" id="GO:0008610">
    <property type="term" value="P:lipid biosynthetic process"/>
    <property type="evidence" value="ECO:0007669"/>
    <property type="project" value="TreeGrafter"/>
</dbReference>
<accession>A0A1D7VLK7</accession>
<dbReference type="SUPFAM" id="SSF53474">
    <property type="entry name" value="alpha/beta-Hydrolases"/>
    <property type="match status" value="1"/>
</dbReference>
<evidence type="ECO:0000256" key="1">
    <source>
        <dbReference type="ARBA" id="ARBA00007169"/>
    </source>
</evidence>
<dbReference type="Pfam" id="PF00975">
    <property type="entry name" value="Thioesterase"/>
    <property type="match status" value="1"/>
</dbReference>
<proteinExistence type="inferred from homology"/>